<dbReference type="GO" id="GO:0004197">
    <property type="term" value="F:cysteine-type endopeptidase activity"/>
    <property type="evidence" value="ECO:0007669"/>
    <property type="project" value="InterPro"/>
</dbReference>
<evidence type="ECO:0000256" key="9">
    <source>
        <dbReference type="ARBA" id="ARBA00022488"/>
    </source>
</evidence>
<evidence type="ECO:0000313" key="41">
    <source>
        <dbReference type="EMBL" id="QGZ13061.1"/>
    </source>
</evidence>
<evidence type="ECO:0000256" key="23">
    <source>
        <dbReference type="ARBA" id="ARBA00022807"/>
    </source>
</evidence>
<keyword evidence="17" id="KW-0645">Protease</keyword>
<keyword evidence="24" id="KW-0067">ATP-binding</keyword>
<keyword evidence="12" id="KW-0597">Phosphoprotein</keyword>
<evidence type="ECO:0000256" key="1">
    <source>
        <dbReference type="ARBA" id="ARBA00000785"/>
    </source>
</evidence>
<evidence type="ECO:0000256" key="18">
    <source>
        <dbReference type="ARBA" id="ARBA00022679"/>
    </source>
</evidence>
<dbReference type="Pfam" id="PF00271">
    <property type="entry name" value="Helicase_C"/>
    <property type="match status" value="1"/>
</dbReference>
<feature type="compositionally biased region" description="Basic and acidic residues" evidence="34">
    <location>
        <begin position="2826"/>
        <end position="2840"/>
    </location>
</feature>
<dbReference type="SUPFAM" id="SSF52540">
    <property type="entry name" value="P-loop containing nucleoside triphosphate hydrolases"/>
    <property type="match status" value="2"/>
</dbReference>
<evidence type="ECO:0000256" key="24">
    <source>
        <dbReference type="ARBA" id="ARBA00022840"/>
    </source>
</evidence>
<feature type="domain" description="Peptidase C4" evidence="38">
    <location>
        <begin position="2044"/>
        <end position="2262"/>
    </location>
</feature>
<comment type="catalytic activity">
    <reaction evidence="2">
        <text>Hydrolyzes a Gly-|-Gly bond at its own C-terminus, commonly in the sequence -Tyr-Xaa-Val-Gly-|-Gly, in the processing of the potyviral polyprotein.</text>
        <dbReference type="EC" id="3.4.22.45"/>
    </reaction>
</comment>
<evidence type="ECO:0000313" key="42">
    <source>
        <dbReference type="Proteomes" id="UP000680684"/>
    </source>
</evidence>
<dbReference type="InterPro" id="IPR027417">
    <property type="entry name" value="P-loop_NTPase"/>
</dbReference>
<dbReference type="Proteomes" id="UP000680684">
    <property type="component" value="Segment"/>
</dbReference>
<evidence type="ECO:0000259" key="38">
    <source>
        <dbReference type="PROSITE" id="PS51436"/>
    </source>
</evidence>
<dbReference type="GO" id="GO:0006351">
    <property type="term" value="P:DNA-templated transcription"/>
    <property type="evidence" value="ECO:0007669"/>
    <property type="project" value="InterPro"/>
</dbReference>
<keyword evidence="11" id="KW-0191">Covalent protein-RNA linkage</keyword>
<dbReference type="InterPro" id="IPR007094">
    <property type="entry name" value="RNA-dir_pol_PSvirus"/>
</dbReference>
<dbReference type="Gene3D" id="3.90.70.150">
    <property type="entry name" value="Helper component proteinase"/>
    <property type="match status" value="1"/>
</dbReference>
<evidence type="ECO:0000256" key="22">
    <source>
        <dbReference type="ARBA" id="ARBA00022806"/>
    </source>
</evidence>
<dbReference type="PRINTS" id="PR00966">
    <property type="entry name" value="NIAPOTYPTASE"/>
</dbReference>
<dbReference type="GO" id="GO:0039694">
    <property type="term" value="P:viral RNA genome replication"/>
    <property type="evidence" value="ECO:0007669"/>
    <property type="project" value="InterPro"/>
</dbReference>
<keyword evidence="20" id="KW-0547">Nucleotide-binding</keyword>
<evidence type="ECO:0000256" key="14">
    <source>
        <dbReference type="ARBA" id="ARBA00022562"/>
    </source>
</evidence>
<dbReference type="Gene3D" id="3.30.70.270">
    <property type="match status" value="1"/>
</dbReference>
<dbReference type="EMBL" id="MN592680">
    <property type="protein sequence ID" value="QGZ13061.1"/>
    <property type="molecule type" value="Genomic_RNA"/>
</dbReference>
<keyword evidence="42" id="KW-1185">Reference proteome</keyword>
<dbReference type="InterPro" id="IPR031159">
    <property type="entry name" value="HC_PRO_CPD_dom"/>
</dbReference>
<evidence type="ECO:0000256" key="20">
    <source>
        <dbReference type="ARBA" id="ARBA00022741"/>
    </source>
</evidence>
<feature type="active site" description="For helper component proteinase activity" evidence="32">
    <location>
        <position position="727"/>
    </location>
</feature>
<dbReference type="Pfam" id="PF00863">
    <property type="entry name" value="Peptidase_C4"/>
    <property type="match status" value="1"/>
</dbReference>
<evidence type="ECO:0000256" key="10">
    <source>
        <dbReference type="ARBA" id="ARBA00022497"/>
    </source>
</evidence>
<dbReference type="InterPro" id="IPR043128">
    <property type="entry name" value="Rev_trsase/Diguanyl_cyclase"/>
</dbReference>
<evidence type="ECO:0000256" key="2">
    <source>
        <dbReference type="ARBA" id="ARBA00001848"/>
    </source>
</evidence>
<evidence type="ECO:0000256" key="7">
    <source>
        <dbReference type="ARBA" id="ARBA00022463"/>
    </source>
</evidence>
<evidence type="ECO:0000256" key="5">
    <source>
        <dbReference type="ARBA" id="ARBA00006064"/>
    </source>
</evidence>
<evidence type="ECO:0000256" key="19">
    <source>
        <dbReference type="ARBA" id="ARBA00022695"/>
    </source>
</evidence>
<evidence type="ECO:0000256" key="29">
    <source>
        <dbReference type="ARBA" id="ARBA00029422"/>
    </source>
</evidence>
<dbReference type="InterPro" id="IPR042308">
    <property type="entry name" value="HC_PRO_CPD_sf"/>
</dbReference>
<evidence type="ECO:0000256" key="30">
    <source>
        <dbReference type="ARBA" id="ARBA00034108"/>
    </source>
</evidence>
<evidence type="ECO:0000256" key="16">
    <source>
        <dbReference type="ARBA" id="ARBA00022632"/>
    </source>
</evidence>
<evidence type="ECO:0000256" key="13">
    <source>
        <dbReference type="ARBA" id="ARBA00022561"/>
    </source>
</evidence>
<evidence type="ECO:0000256" key="8">
    <source>
        <dbReference type="ARBA" id="ARBA00022484"/>
    </source>
</evidence>
<dbReference type="Pfam" id="PF00851">
    <property type="entry name" value="Peptidase_C6"/>
    <property type="match status" value="1"/>
</dbReference>
<keyword evidence="21" id="KW-0378">Hydrolase</keyword>
<evidence type="ECO:0000256" key="27">
    <source>
        <dbReference type="ARBA" id="ARBA00023280"/>
    </source>
</evidence>
<evidence type="ECO:0000256" key="32">
    <source>
        <dbReference type="PROSITE-ProRule" id="PRU01080"/>
    </source>
</evidence>
<comment type="function">
    <text evidence="29">Has helicase activity. It may be involved in replication.</text>
</comment>
<dbReference type="Pfam" id="PF13608">
    <property type="entry name" value="Potyvirid-P3"/>
    <property type="match status" value="1"/>
</dbReference>
<evidence type="ECO:0000256" key="21">
    <source>
        <dbReference type="ARBA" id="ARBA00022801"/>
    </source>
</evidence>
<evidence type="ECO:0000256" key="31">
    <source>
        <dbReference type="ARBA" id="ARBA00045403"/>
    </source>
</evidence>
<dbReference type="InterPro" id="IPR039560">
    <property type="entry name" value="Potyvirid-P3"/>
</dbReference>
<dbReference type="InterPro" id="IPR011545">
    <property type="entry name" value="DEAD/DEAH_box_helicase_dom"/>
</dbReference>
<dbReference type="GO" id="GO:0003723">
    <property type="term" value="F:RNA binding"/>
    <property type="evidence" value="ECO:0007669"/>
    <property type="project" value="InterPro"/>
</dbReference>
<dbReference type="InterPro" id="IPR001456">
    <property type="entry name" value="HC-pro"/>
</dbReference>
<evidence type="ECO:0000256" key="12">
    <source>
        <dbReference type="ARBA" id="ARBA00022553"/>
    </source>
</evidence>
<dbReference type="PANTHER" id="PTHR43519:SF1">
    <property type="entry name" value="ATP-DEPENDENT RNA HELICASE HRPB"/>
    <property type="match status" value="1"/>
</dbReference>
<evidence type="ECO:0000256" key="33">
    <source>
        <dbReference type="RuleBase" id="RU003351"/>
    </source>
</evidence>
<dbReference type="Pfam" id="PF00270">
    <property type="entry name" value="DEAD"/>
    <property type="match status" value="1"/>
</dbReference>
<keyword evidence="14" id="KW-1048">Host nucleus</keyword>
<dbReference type="Gene3D" id="3.40.50.300">
    <property type="entry name" value="P-loop containing nucleotide triphosphate hydrolases"/>
    <property type="match status" value="2"/>
</dbReference>
<dbReference type="GO" id="GO:0016818">
    <property type="term" value="F:hydrolase activity, acting on acid anhydrides, in phosphorus-containing anhydrides"/>
    <property type="evidence" value="ECO:0007669"/>
    <property type="project" value="InterPro"/>
</dbReference>
<keyword evidence="9" id="KW-1036">Host cytoplasmic vesicle</keyword>
<dbReference type="SUPFAM" id="SSF56672">
    <property type="entry name" value="DNA/RNA polymerases"/>
    <property type="match status" value="1"/>
</dbReference>
<keyword evidence="27" id="KW-0899">Viral immunoevasion</keyword>
<dbReference type="InterPro" id="IPR001592">
    <property type="entry name" value="Poty_coat"/>
</dbReference>
<evidence type="ECO:0000256" key="34">
    <source>
        <dbReference type="SAM" id="MobiDB-lite"/>
    </source>
</evidence>
<evidence type="ECO:0000259" key="37">
    <source>
        <dbReference type="PROSITE" id="PS51194"/>
    </source>
</evidence>
<sequence>MASVMIGSMVCPLSVVQGIDKSCSKPVKVQVTKSDMAVMKPLAVTGAALRHFSNKLILTQQETAREIFERFFQTPEMRTKLIRAEAGTIKNLKGGAITIKKANDAQVRIFRQRKEEDKKWNEAWESGVFDKHVHATNMDVKSKVSCGESVSFRSPFYRKTPKVKKTAKKPVKRVTGFNLSRIATQLMKICGKGLKEVEYTAKRTFRAKYALLNNSTIPQLLLPHSQGIKLRREVRYHQVDEFVKFLKLGRRIRGKICDADVKRGWSGAILNLEMVNTNGRYEDVVVRGRYEGRVIDARSYLPYHVVFAMTHYSGEETFFKGWKNSFDKLAPQTIDHNCQVDHDNFQCGEIAASIAQMMYPCKKMSCEKCRELIKNLTQEEYDELVSVQLQAHKKHIDELTDNISSLDVVFKVAQQRVQVNQNLNASMEILRLVQGHKANQFHNIAQINRVLIKGCTATQKDLEEASENLLIISRWFVNHLNLVSKGDLSTFRNKRASKAMLNPSLICDNQRDKNGNFVWGERGYHSKRLFVNYFEEVQTGEGYKAHIIRKNPNGTRETAIGNLIVPIDFVRAREALRGKSVQRLDLTSKCVARRDNNFVHVCSCVTTDDGKPLYSDIKTPTKSHLVVGSSGDPKLIDLPTSQENVMFVTKDGYCYINIFLAMLVNVNETDAKAFTKMVRDRLIPVLEKWPTMQDVATACYMLTVFYPETRSAELPRILVDHEAQIMHVIDSFGSVSTGYHILKAATVSHLIEFAAHDLQSEMKFYRVGGGSSFRRERLESLLISSIFRPKRMLRLLEDEPYILIMSLVSPKLIIALYNDGALETAMRIWLTRDKSLSLIFSIMMGLAEQASRARFLVEQMQALSAASKQILDIYSTRTHMSIVDYDVKCLLSTLVERSNTDEDLIKNGFYGFNTRLHEMGEKIMQQRLDNAWQELTWLEKLQSITWSLKHVNFGTLFGQKKEMPGSKGKLSFWQKPLRGIAHGALDTMRTSCGRRICKASRRIKSMLTSKAVNVLSSCYKEAFQLVNVLLVFSMILSITRHVQDYVIKNREYALREEEHKASVASMEAEKIFENMEKRNGMPPTCAEFSTELATHHPHILKYVSLPDSSTDVLFQNKSESEMQLEKIVAFVALIAMMYNTEKSDAVFRILNKLKAVFGTLGEAVRYQALDEIQSIDEEKLLTVDFELETEKTAEHVTMDGKFSGWWQNQLEQNRVVPNYRIGGTFIEFSRQTSAIVCNDISLSAEREFLIRGAVGSGKSTGLPAGLSKKGKVLMLEPTRPLAENVCKQLRKEPFMLHPTLRMRGLSSFGSSNITIMTSGFALHYYANNPQLLRELQYVIIDECHVIDASTMAMYCLLREYDFQGKILKVSATPPGKECEFQTQHEVQVFKEDTLSFQQFVQSQGTGANADVVRHGDNILVYVASYNDVDHLSKLLIEKGHFVTKIDGRTMKLGNVEIPTKGTKAKKHFVVATNIIENGVTLDIDVVVDFGMKVVAELDNDSRCFRYTKVHLSYGERIQRLGRVGRVKRGFALRIGHTEKGVTEIPRSTATEAAFLCFAYGLPVMTHNVTTSILANCTVKQARVMMNFELPPFYMCEFVKFNGTMHPVIHNILKVFKIRDSEIDLCKLAIPSHNVDRWITIGDYARIGVQIDGEMDVALPFHARGIPDQIHSDIWKAVREFRGDAGFGRLTSASAMKVAYTLSTEPTAIPRTIALIDLLLAEENQKKAHFEALSVNLCRQNFTLLGLVDSVRRRYLRDHSASNIEILHRARAQILEFQSSGFDTTQVETILNYGLIDTVQYQSKDQLVKRLGLQGRWDGNLITKDVVVSGFVLAGGLWMLWEWFKKNREMVLYQGKRKTQKLKFRDARDKKVGREVFGDDGTIEHFFGAAYTDRGKKKGNHSKRGMGIKTRPFIHLYGLDPTEYSFIRFVDPITGYATDESPTVDIKLLQDEIQEIRAKAMENDPDLHDYIRNKPGIQAYFIKHNSKEALKVDLTPHRPLAMGKNSISVAGYPERESELRQTGAPTPVDATTIPENTYEEVVEEGKSIARGMRNYNPISSCICQLTNSSDGMTQSLYGIGHGPLIITNSHLFKNNNGTLLIKSMHGEFLIPNSTQLLVSHVPKKDMILIRLPKDIPPFPSRLVFRSPVQEEKAVLVGTLFQQKSITSCVSESTTVMSANGSGFWKHWISTKDGDCGLPLVSTRDGAVLGFHGLTSVSGERNYFVPFADNFKESVLASLDDLTWTKHWKHNSDLISWDGLTLCESAPSVKFRTAKLVSDLTGIELDGVLVQGGIQRSNKWMMDSLQGNLKPMAQSTSQLVTKHVIRGECPYFAEYLTTNEGARDYFGKYLNAYQPSRLNQEAYKKDILKYSSVIVAGVVDSKVFEEAVSYVVELLNDLDFGECNYITSEEEIFGSLNMKSAVGALYCGKKRDYLEHLTDEDKSELLKESCKRLYLGQMGIWNGALKAELRSKEKVSMNKTRSFTAAPIDTLLGGKVCVDDFNNRFYTLNMKGPWTVGMTKFYGGWDNLLSQLPEGWIYCDADGSQFDSSLTPYLINAVVTIREFFMEPWDIGLRMLKNFYTEIIYTPILTPDGTIVKKYKGNNSGQPSTVVDNTLMVMITMYYSLIKSGWGKQQIREQIVFFANGDDLIIAIHPDREPFLDNLGEQFLELGLNYTFTSRTRQKQDLWFMSHQGVRIEDQWIPKLEIERIVSILQWDRSSQITHRAEAICASMIEAWGYNDLLYEIRKFYQWILTHDQFVELARNGLMPYISETALKKLYTDKESDEAEILRYWRAFSFEQHDVDDVLFQSEQKEDIDAGAGSSKKGKEKLDSKDTNDAKKERDVDVGSIGSIPRLKKISKMRIPTVKGSAALNLNHLLGYKPEQSNISNARATQQQFTTWFNAVMAEYEVDESQMRVLMNGLMVWCIENGTSPNINGVWVMMDGDEQVEYPLKPVIENAKPTFRQIMHHFSDAAEAYIEMRNAEKPYMPRYGLQRNLRDKTLARYAFDFYEVNSRTTDRAREAHMQMKAAALNNTTNKLFGLDGNVGTSGEDTERHTALDVSSRMHSLLGMKQD</sequence>
<feature type="domain" description="RdRp catalytic" evidence="35">
    <location>
        <begin position="2534"/>
        <end position="2658"/>
    </location>
</feature>
<dbReference type="Pfam" id="PF00680">
    <property type="entry name" value="RdRP_1"/>
    <property type="match status" value="1"/>
</dbReference>
<dbReference type="GO" id="GO:0052170">
    <property type="term" value="P:symbiont-mediated suppression of host innate immune response"/>
    <property type="evidence" value="ECO:0007669"/>
    <property type="project" value="UniProtKB-KW"/>
</dbReference>
<comment type="subcellular location">
    <subcellularLocation>
        <location evidence="30">Host cytoplasmic vesicle</location>
    </subcellularLocation>
    <subcellularLocation>
        <location evidence="3">Host nucleus</location>
    </subcellularLocation>
    <subcellularLocation>
        <location evidence="4">Virion</location>
    </subcellularLocation>
</comment>
<dbReference type="InterPro" id="IPR014001">
    <property type="entry name" value="Helicase_ATP-bd"/>
</dbReference>
<dbReference type="SMART" id="SM00487">
    <property type="entry name" value="DEXDc"/>
    <property type="match status" value="1"/>
</dbReference>
<dbReference type="GO" id="GO:0044161">
    <property type="term" value="C:host cell cytoplasmic vesicle"/>
    <property type="evidence" value="ECO:0007669"/>
    <property type="project" value="UniProtKB-SubCell"/>
</dbReference>
<evidence type="ECO:0000259" key="39">
    <source>
        <dbReference type="PROSITE" id="PS51744"/>
    </source>
</evidence>
<keyword evidence="23" id="KW-0788">Thiol protease</keyword>
<feature type="domain" description="Peptidase S30" evidence="40">
    <location>
        <begin position="173"/>
        <end position="312"/>
    </location>
</feature>
<comment type="function">
    <text evidence="28">Involved in aphid transmission, cell-to-cell and systemis movement, encapsidation of the viral RNA and in the regulation of viral RNA amplification.</text>
</comment>
<dbReference type="SMART" id="SM00490">
    <property type="entry name" value="HELICc"/>
    <property type="match status" value="1"/>
</dbReference>
<accession>A0A6B9J0H0</accession>
<dbReference type="InterPro" id="IPR043502">
    <property type="entry name" value="DNA/RNA_pol_sf"/>
</dbReference>
<evidence type="ECO:0000256" key="25">
    <source>
        <dbReference type="ARBA" id="ARBA00022844"/>
    </source>
</evidence>
<dbReference type="GO" id="GO:0003968">
    <property type="term" value="F:RNA-directed RNA polymerase activity"/>
    <property type="evidence" value="ECO:0007669"/>
    <property type="project" value="UniProtKB-KW"/>
</dbReference>
<keyword evidence="22" id="KW-0347">Helicase</keyword>
<evidence type="ECO:0000256" key="28">
    <source>
        <dbReference type="ARBA" id="ARBA00029405"/>
    </source>
</evidence>
<comment type="catalytic activity">
    <reaction evidence="1">
        <text>Hydrolyzes glutaminyl bonds, and activity is further restricted by preferences for the amino acids in P6 - P1' that vary with the species of potyvirus, e.g. Glu-Xaa-Xaa-Tyr-Xaa-Gln-|-(Ser or Gly) for the enzyme from tobacco etch virus. The natural substrate is the viral polyprotein, but other proteins and oligopeptides containing the appropriate consensus sequence are also cleaved.</text>
        <dbReference type="EC" id="3.4.22.44"/>
    </reaction>
</comment>
<feature type="domain" description="Peptidase C6" evidence="39">
    <location>
        <begin position="646"/>
        <end position="768"/>
    </location>
</feature>
<dbReference type="PROSITE" id="PS51744">
    <property type="entry name" value="HC_PRO_CPD"/>
    <property type="match status" value="1"/>
</dbReference>
<evidence type="ECO:0000256" key="6">
    <source>
        <dbReference type="ARBA" id="ARBA00020107"/>
    </source>
</evidence>
<evidence type="ECO:0000259" key="36">
    <source>
        <dbReference type="PROSITE" id="PS51192"/>
    </source>
</evidence>
<dbReference type="InterPro" id="IPR043504">
    <property type="entry name" value="Peptidase_S1_PA_chymotrypsin"/>
</dbReference>
<evidence type="ECO:0000256" key="17">
    <source>
        <dbReference type="ARBA" id="ARBA00022670"/>
    </source>
</evidence>
<organism evidence="41 42">
    <name type="scientific">Begonia flower breaking virus</name>
    <dbReference type="NCBI Taxonomy" id="588752"/>
    <lineage>
        <taxon>Viruses</taxon>
        <taxon>Riboviria</taxon>
        <taxon>Orthornavirae</taxon>
        <taxon>Pisuviricota</taxon>
        <taxon>Stelpaviricetes</taxon>
        <taxon>Patatavirales</taxon>
        <taxon>Potyviridae</taxon>
        <taxon>Potyvirus</taxon>
        <taxon>Potyvirus begoniae</taxon>
    </lineage>
</organism>
<keyword evidence="15" id="KW-0945">Host-virus interaction</keyword>
<evidence type="ECO:0000256" key="4">
    <source>
        <dbReference type="ARBA" id="ARBA00004328"/>
    </source>
</evidence>
<evidence type="ECO:0000256" key="11">
    <source>
        <dbReference type="ARBA" id="ARBA00022520"/>
    </source>
</evidence>
<comment type="similarity">
    <text evidence="5 33">Belongs to the potyviridae genome polyprotein family.</text>
</comment>
<keyword evidence="10" id="KW-1139">Helical capsid protein</keyword>
<keyword evidence="13" id="KW-0167">Capsid protein</keyword>
<dbReference type="GO" id="GO:0005198">
    <property type="term" value="F:structural molecule activity"/>
    <property type="evidence" value="ECO:0007669"/>
    <property type="project" value="InterPro"/>
</dbReference>
<keyword evidence="19" id="KW-0548">Nucleotidyltransferase</keyword>
<dbReference type="GO" id="GO:0004386">
    <property type="term" value="F:helicase activity"/>
    <property type="evidence" value="ECO:0007669"/>
    <property type="project" value="UniProtKB-KW"/>
</dbReference>
<dbReference type="Pfam" id="PF08440">
    <property type="entry name" value="Poty_PP"/>
    <property type="match status" value="1"/>
</dbReference>
<comment type="function">
    <text evidence="31">Mediates the cap-independent, EIF4E-dependent translation of viral genomic RNAs. Binds to the cap-binding site of host EIF4E and thus interferes with the host EIF4E-dependent mRNA export and translation. VPg-RNA directly binds EIF4E and is a template for transcription. Also forms trimeric complexes with EIF4E-EIF4G, which are templates for translation.</text>
</comment>
<dbReference type="InterPro" id="IPR009003">
    <property type="entry name" value="Peptidase_S1_PA"/>
</dbReference>
<keyword evidence="25" id="KW-0946">Virion</keyword>
<feature type="domain" description="Helicase ATP-binding" evidence="36">
    <location>
        <begin position="1239"/>
        <end position="1391"/>
    </location>
</feature>
<dbReference type="GO" id="GO:0005524">
    <property type="term" value="F:ATP binding"/>
    <property type="evidence" value="ECO:0007669"/>
    <property type="project" value="UniProtKB-KW"/>
</dbReference>
<name>A0A6B9J0H0_9POTV</name>
<dbReference type="PANTHER" id="PTHR43519">
    <property type="entry name" value="ATP-DEPENDENT RNA HELICASE HRPB"/>
    <property type="match status" value="1"/>
</dbReference>
<proteinExistence type="inferred from homology"/>
<dbReference type="Gene3D" id="2.40.10.10">
    <property type="entry name" value="Trypsin-like serine proteases"/>
    <property type="match status" value="2"/>
</dbReference>
<dbReference type="GeneID" id="65103200"/>
<evidence type="ECO:0000256" key="15">
    <source>
        <dbReference type="ARBA" id="ARBA00022581"/>
    </source>
</evidence>
<keyword evidence="26" id="KW-0693">Viral RNA replication</keyword>
<evidence type="ECO:0000259" key="35">
    <source>
        <dbReference type="PROSITE" id="PS50507"/>
    </source>
</evidence>
<evidence type="ECO:0000256" key="3">
    <source>
        <dbReference type="ARBA" id="ARBA00004147"/>
    </source>
</evidence>
<dbReference type="Pfam" id="PF00767">
    <property type="entry name" value="Poty_coat"/>
    <property type="match status" value="1"/>
</dbReference>
<keyword evidence="18" id="KW-0808">Transferase</keyword>
<dbReference type="InterPro" id="IPR002540">
    <property type="entry name" value="Pept_S30_P1_potyvir"/>
</dbReference>
<keyword evidence="8" id="KW-0696">RNA-directed RNA polymerase</keyword>
<dbReference type="InterPro" id="IPR013648">
    <property type="entry name" value="PP_Potyviridae"/>
</dbReference>
<dbReference type="GO" id="GO:0019029">
    <property type="term" value="C:helical viral capsid"/>
    <property type="evidence" value="ECO:0007669"/>
    <property type="project" value="UniProtKB-KW"/>
</dbReference>
<dbReference type="PROSITE" id="PS51436">
    <property type="entry name" value="POTYVIRUS_NIA_PRO"/>
    <property type="match status" value="1"/>
</dbReference>
<dbReference type="InterPro" id="IPR001650">
    <property type="entry name" value="Helicase_C-like"/>
</dbReference>
<protein>
    <recommendedName>
        <fullName evidence="6">Genome polyprotein</fullName>
    </recommendedName>
</protein>
<dbReference type="InterPro" id="IPR001205">
    <property type="entry name" value="RNA-dir_pol_C"/>
</dbReference>
<keyword evidence="7" id="KW-0941">Suppressor of RNA silencing</keyword>
<dbReference type="RefSeq" id="YP_010087868.1">
    <property type="nucleotide sequence ID" value="NC_055601.1"/>
</dbReference>
<dbReference type="InterPro" id="IPR001730">
    <property type="entry name" value="Potyv_NIa-pro_dom"/>
</dbReference>
<feature type="region of interest" description="Disordered" evidence="34">
    <location>
        <begin position="2815"/>
        <end position="2840"/>
    </location>
</feature>
<reference evidence="41 42" key="1">
    <citation type="submission" date="2019-10" db="EMBL/GenBank/DDBJ databases">
        <title>Complete genome sequence of Begonia flower breaking virus, a novel member of the genus Potyvirus.</title>
        <authorList>
            <person name="Wu H."/>
            <person name="Tang Y."/>
        </authorList>
    </citation>
    <scope>NUCLEOTIDE SEQUENCE [LARGE SCALE GENOMIC DNA]</scope>
    <source>
        <strain evidence="41">YN-Tiger</strain>
    </source>
</reference>
<feature type="domain" description="Helicase C-terminal" evidence="37">
    <location>
        <begin position="1410"/>
        <end position="1569"/>
    </location>
</feature>
<dbReference type="GO" id="GO:0006508">
    <property type="term" value="P:proteolysis"/>
    <property type="evidence" value="ECO:0007669"/>
    <property type="project" value="UniProtKB-KW"/>
</dbReference>
<dbReference type="Pfam" id="PF01577">
    <property type="entry name" value="Peptidase_S30"/>
    <property type="match status" value="1"/>
</dbReference>
<dbReference type="PROSITE" id="PS50507">
    <property type="entry name" value="RDRP_SSRNA_POS"/>
    <property type="match status" value="1"/>
</dbReference>
<dbReference type="PROSITE" id="PS51194">
    <property type="entry name" value="HELICASE_CTER"/>
    <property type="match status" value="1"/>
</dbReference>
<feature type="active site" description="For helper component proteinase activity" evidence="32">
    <location>
        <position position="654"/>
    </location>
</feature>
<dbReference type="SUPFAM" id="SSF50494">
    <property type="entry name" value="Trypsin-like serine proteases"/>
    <property type="match status" value="1"/>
</dbReference>
<dbReference type="GO" id="GO:0042025">
    <property type="term" value="C:host cell nucleus"/>
    <property type="evidence" value="ECO:0007669"/>
    <property type="project" value="UniProtKB-SubCell"/>
</dbReference>
<evidence type="ECO:0000256" key="26">
    <source>
        <dbReference type="ARBA" id="ARBA00022953"/>
    </source>
</evidence>
<keyword evidence="16" id="KW-1090">Inhibition of host innate immune response by virus</keyword>
<dbReference type="PROSITE" id="PS51871">
    <property type="entry name" value="PV_P1_PRO"/>
    <property type="match status" value="1"/>
</dbReference>
<dbReference type="KEGG" id="vg:65103200"/>
<dbReference type="CDD" id="cd23175">
    <property type="entry name" value="ps-ssRNAv_Potyviridae_RdRp"/>
    <property type="match status" value="1"/>
</dbReference>
<dbReference type="PROSITE" id="PS51192">
    <property type="entry name" value="HELICASE_ATP_BIND_1"/>
    <property type="match status" value="1"/>
</dbReference>
<evidence type="ECO:0000259" key="40">
    <source>
        <dbReference type="PROSITE" id="PS51871"/>
    </source>
</evidence>